<dbReference type="InterPro" id="IPR052515">
    <property type="entry name" value="Gfo/Idh/MocA_Oxidoreductase"/>
</dbReference>
<organism evidence="3 4">
    <name type="scientific">Heyndrickxia acidicola</name>
    <dbReference type="NCBI Taxonomy" id="209389"/>
    <lineage>
        <taxon>Bacteria</taxon>
        <taxon>Bacillati</taxon>
        <taxon>Bacillota</taxon>
        <taxon>Bacilli</taxon>
        <taxon>Bacillales</taxon>
        <taxon>Bacillaceae</taxon>
        <taxon>Heyndrickxia</taxon>
    </lineage>
</organism>
<dbReference type="InterPro" id="IPR055170">
    <property type="entry name" value="GFO_IDH_MocA-like_dom"/>
</dbReference>
<dbReference type="SUPFAM" id="SSF51735">
    <property type="entry name" value="NAD(P)-binding Rossmann-fold domains"/>
    <property type="match status" value="1"/>
</dbReference>
<evidence type="ECO:0000313" key="3">
    <source>
        <dbReference type="EMBL" id="MED1201856.1"/>
    </source>
</evidence>
<evidence type="ECO:0000259" key="2">
    <source>
        <dbReference type="Pfam" id="PF22725"/>
    </source>
</evidence>
<proteinExistence type="predicted"/>
<evidence type="ECO:0000313" key="4">
    <source>
        <dbReference type="Proteomes" id="UP001341444"/>
    </source>
</evidence>
<dbReference type="InterPro" id="IPR036291">
    <property type="entry name" value="NAD(P)-bd_dom_sf"/>
</dbReference>
<comment type="caution">
    <text evidence="3">The sequence shown here is derived from an EMBL/GenBank/DDBJ whole genome shotgun (WGS) entry which is preliminary data.</text>
</comment>
<sequence>MEKLRLGFIGVGGIAVGRHLPAFSKLSNEVELTAVSDVNQERAKEAANQFGIAKVYGDYHDLLPAVDAVVICTPNKFHAEIAIDALNAGKHVFCEKPMAMSVEECSQMIEASKRASKVLNIGFHYRYMKESQAAKTMIDAGEIGQPLVVRVQALRRRKVPGWGVFTNKALQGGGSLIDYGCHLIDLATWLIGSPKPVEVNGTTYNTLSKQAGQVNQWGVFNHETFEVDDHVTGYVKFDNGVSMLLEVSWSANIEGDREIVSISGDKGGLNVFPFSLNYAKHGLLFNSEATWIPGEEDPGDIQAKHFVDVCLNRANQIVKPEEAMTVSQIIEQIYESNTLKKIDNYQDGEE</sequence>
<keyword evidence="4" id="KW-1185">Reference proteome</keyword>
<name>A0ABU6MB41_9BACI</name>
<dbReference type="Proteomes" id="UP001341444">
    <property type="component" value="Unassembled WGS sequence"/>
</dbReference>
<feature type="domain" description="GFO/IDH/MocA-like oxidoreductase" evidence="2">
    <location>
        <begin position="132"/>
        <end position="269"/>
    </location>
</feature>
<dbReference type="Pfam" id="PF01408">
    <property type="entry name" value="GFO_IDH_MocA"/>
    <property type="match status" value="1"/>
</dbReference>
<protein>
    <submittedName>
        <fullName evidence="3">Gfo/Idh/MocA family oxidoreductase</fullName>
    </submittedName>
</protein>
<gene>
    <name evidence="3" type="ORF">P4T90_01995</name>
</gene>
<reference evidence="3 4" key="1">
    <citation type="submission" date="2023-03" db="EMBL/GenBank/DDBJ databases">
        <title>Bacillus Genome Sequencing.</title>
        <authorList>
            <person name="Dunlap C."/>
        </authorList>
    </citation>
    <scope>NUCLEOTIDE SEQUENCE [LARGE SCALE GENOMIC DNA]</scope>
    <source>
        <strain evidence="3 4">B-23453</strain>
    </source>
</reference>
<accession>A0ABU6MB41</accession>
<dbReference type="PANTHER" id="PTHR43249:SF1">
    <property type="entry name" value="D-GLUCOSIDE 3-DEHYDROGENASE"/>
    <property type="match status" value="1"/>
</dbReference>
<evidence type="ECO:0000259" key="1">
    <source>
        <dbReference type="Pfam" id="PF01408"/>
    </source>
</evidence>
<dbReference type="EMBL" id="JARMAB010000003">
    <property type="protein sequence ID" value="MED1201856.1"/>
    <property type="molecule type" value="Genomic_DNA"/>
</dbReference>
<feature type="domain" description="Gfo/Idh/MocA-like oxidoreductase N-terminal" evidence="1">
    <location>
        <begin position="5"/>
        <end position="123"/>
    </location>
</feature>
<dbReference type="RefSeq" id="WP_066268557.1">
    <property type="nucleotide sequence ID" value="NZ_JARMAB010000003.1"/>
</dbReference>
<dbReference type="SUPFAM" id="SSF55347">
    <property type="entry name" value="Glyceraldehyde-3-phosphate dehydrogenase-like, C-terminal domain"/>
    <property type="match status" value="1"/>
</dbReference>
<dbReference type="InterPro" id="IPR000683">
    <property type="entry name" value="Gfo/Idh/MocA-like_OxRdtase_N"/>
</dbReference>
<dbReference type="PANTHER" id="PTHR43249">
    <property type="entry name" value="UDP-N-ACETYL-2-AMINO-2-DEOXY-D-GLUCURONATE OXIDASE"/>
    <property type="match status" value="1"/>
</dbReference>
<dbReference type="Gene3D" id="3.40.50.720">
    <property type="entry name" value="NAD(P)-binding Rossmann-like Domain"/>
    <property type="match status" value="1"/>
</dbReference>
<dbReference type="Pfam" id="PF22725">
    <property type="entry name" value="GFO_IDH_MocA_C3"/>
    <property type="match status" value="1"/>
</dbReference>
<dbReference type="Gene3D" id="3.30.360.10">
    <property type="entry name" value="Dihydrodipicolinate Reductase, domain 2"/>
    <property type="match status" value="1"/>
</dbReference>